<keyword evidence="3 6" id="KW-1133">Transmembrane helix</keyword>
<accession>A0ABR1VNM8</accession>
<dbReference type="Pfam" id="PF20684">
    <property type="entry name" value="Fung_rhodopsin"/>
    <property type="match status" value="1"/>
</dbReference>
<evidence type="ECO:0000256" key="4">
    <source>
        <dbReference type="ARBA" id="ARBA00023136"/>
    </source>
</evidence>
<comment type="caution">
    <text evidence="8">The sequence shown here is derived from an EMBL/GenBank/DDBJ whole genome shotgun (WGS) entry which is preliminary data.</text>
</comment>
<evidence type="ECO:0000256" key="6">
    <source>
        <dbReference type="SAM" id="Phobius"/>
    </source>
</evidence>
<proteinExistence type="inferred from homology"/>
<evidence type="ECO:0000259" key="7">
    <source>
        <dbReference type="Pfam" id="PF20684"/>
    </source>
</evidence>
<dbReference type="InterPro" id="IPR052337">
    <property type="entry name" value="SAT4-like"/>
</dbReference>
<feature type="transmembrane region" description="Helical" evidence="6">
    <location>
        <begin position="174"/>
        <end position="197"/>
    </location>
</feature>
<feature type="transmembrane region" description="Helical" evidence="6">
    <location>
        <begin position="12"/>
        <end position="36"/>
    </location>
</feature>
<sequence length="222" mass="24712">MAFVFPVETGAQYLFVIWSVFFTVMATVAVGLRLLARRVADRKLGSDDILMVLSCIVLIAYQVLTILAVAVGGMGYHIYDIEHRFLVLPPSEIFTKYFLATQIMWCVNLTLTKSSILTLYTQIFTMRPFVIVAKITILVTACCSTIMIVGSMAVCRPVAFYWDKSIKDGTCGNYPALWTANACISIATSLVTLILPIPHVWNLQLERNSKVFLMGAFSLGFL</sequence>
<evidence type="ECO:0000313" key="8">
    <source>
        <dbReference type="EMBL" id="KAK8072850.1"/>
    </source>
</evidence>
<evidence type="ECO:0000256" key="1">
    <source>
        <dbReference type="ARBA" id="ARBA00004141"/>
    </source>
</evidence>
<name>A0ABR1VNM8_9PEZI</name>
<feature type="domain" description="Rhodopsin" evidence="7">
    <location>
        <begin position="32"/>
        <end position="221"/>
    </location>
</feature>
<protein>
    <submittedName>
        <fullName evidence="8">Integral membrane protein</fullName>
    </submittedName>
</protein>
<gene>
    <name evidence="8" type="ORF">PG996_006198</name>
</gene>
<feature type="transmembrane region" description="Helical" evidence="6">
    <location>
        <begin position="132"/>
        <end position="154"/>
    </location>
</feature>
<feature type="transmembrane region" description="Helical" evidence="6">
    <location>
        <begin position="48"/>
        <end position="79"/>
    </location>
</feature>
<dbReference type="InterPro" id="IPR049326">
    <property type="entry name" value="Rhodopsin_dom_fungi"/>
</dbReference>
<dbReference type="Proteomes" id="UP001446871">
    <property type="component" value="Unassembled WGS sequence"/>
</dbReference>
<feature type="transmembrane region" description="Helical" evidence="6">
    <location>
        <begin position="99"/>
        <end position="120"/>
    </location>
</feature>
<evidence type="ECO:0000256" key="3">
    <source>
        <dbReference type="ARBA" id="ARBA00022989"/>
    </source>
</evidence>
<comment type="similarity">
    <text evidence="5">Belongs to the SAT4 family.</text>
</comment>
<comment type="subcellular location">
    <subcellularLocation>
        <location evidence="1">Membrane</location>
        <topology evidence="1">Multi-pass membrane protein</topology>
    </subcellularLocation>
</comment>
<keyword evidence="9" id="KW-1185">Reference proteome</keyword>
<evidence type="ECO:0000313" key="9">
    <source>
        <dbReference type="Proteomes" id="UP001446871"/>
    </source>
</evidence>
<dbReference type="PANTHER" id="PTHR33048">
    <property type="entry name" value="PTH11-LIKE INTEGRAL MEMBRANE PROTEIN (AFU_ORTHOLOGUE AFUA_5G11245)"/>
    <property type="match status" value="1"/>
</dbReference>
<keyword evidence="2 6" id="KW-0812">Transmembrane</keyword>
<dbReference type="EMBL" id="JAQQWM010000003">
    <property type="protein sequence ID" value="KAK8072850.1"/>
    <property type="molecule type" value="Genomic_DNA"/>
</dbReference>
<keyword evidence="4 6" id="KW-0472">Membrane</keyword>
<dbReference type="PANTHER" id="PTHR33048:SF57">
    <property type="entry name" value="INTEGRAL MEMBRANE PROTEIN-RELATED"/>
    <property type="match status" value="1"/>
</dbReference>
<reference evidence="8 9" key="1">
    <citation type="submission" date="2023-01" db="EMBL/GenBank/DDBJ databases">
        <title>Analysis of 21 Apiospora genomes using comparative genomics revels a genus with tremendous synthesis potential of carbohydrate active enzymes and secondary metabolites.</title>
        <authorList>
            <person name="Sorensen T."/>
        </authorList>
    </citation>
    <scope>NUCLEOTIDE SEQUENCE [LARGE SCALE GENOMIC DNA]</scope>
    <source>
        <strain evidence="8 9">CBS 83171</strain>
    </source>
</reference>
<organism evidence="8 9">
    <name type="scientific">Apiospora saccharicola</name>
    <dbReference type="NCBI Taxonomy" id="335842"/>
    <lineage>
        <taxon>Eukaryota</taxon>
        <taxon>Fungi</taxon>
        <taxon>Dikarya</taxon>
        <taxon>Ascomycota</taxon>
        <taxon>Pezizomycotina</taxon>
        <taxon>Sordariomycetes</taxon>
        <taxon>Xylariomycetidae</taxon>
        <taxon>Amphisphaeriales</taxon>
        <taxon>Apiosporaceae</taxon>
        <taxon>Apiospora</taxon>
    </lineage>
</organism>
<evidence type="ECO:0000256" key="5">
    <source>
        <dbReference type="ARBA" id="ARBA00038359"/>
    </source>
</evidence>
<evidence type="ECO:0000256" key="2">
    <source>
        <dbReference type="ARBA" id="ARBA00022692"/>
    </source>
</evidence>